<accession>A0A379MRZ0</accession>
<dbReference type="EMBL" id="UGVL01000001">
    <property type="protein sequence ID" value="SUE33392.1"/>
    <property type="molecule type" value="Genomic_DNA"/>
</dbReference>
<dbReference type="STRING" id="880526.GCA_000427365_00847"/>
<name>A0A379MRZ0_9BACT</name>
<organism evidence="1 2">
    <name type="scientific">Rikenella microfusus</name>
    <dbReference type="NCBI Taxonomy" id="28139"/>
    <lineage>
        <taxon>Bacteria</taxon>
        <taxon>Pseudomonadati</taxon>
        <taxon>Bacteroidota</taxon>
        <taxon>Bacteroidia</taxon>
        <taxon>Bacteroidales</taxon>
        <taxon>Rikenellaceae</taxon>
        <taxon>Rikenella</taxon>
    </lineage>
</organism>
<dbReference type="RefSeq" id="WP_027290615.1">
    <property type="nucleotide sequence ID" value="NZ_UGVL01000001.1"/>
</dbReference>
<reference evidence="1 2" key="1">
    <citation type="submission" date="2018-06" db="EMBL/GenBank/DDBJ databases">
        <authorList>
            <consortium name="Pathogen Informatics"/>
            <person name="Doyle S."/>
        </authorList>
    </citation>
    <scope>NUCLEOTIDE SEQUENCE [LARGE SCALE GENOMIC DNA]</scope>
    <source>
        <strain evidence="1 2">NCTC11190</strain>
    </source>
</reference>
<evidence type="ECO:0000313" key="1">
    <source>
        <dbReference type="EMBL" id="SUE33392.1"/>
    </source>
</evidence>
<keyword evidence="2" id="KW-1185">Reference proteome</keyword>
<sequence length="76" mass="8439">MNTLPTDRRTGIPCPDCGTLIPVTIADLLGASENFVCPCCGRMLTLMRRESAQALGELRKVQEAQRNLDRRTHVNL</sequence>
<dbReference type="Proteomes" id="UP000255233">
    <property type="component" value="Unassembled WGS sequence"/>
</dbReference>
<proteinExistence type="predicted"/>
<dbReference type="OrthoDB" id="771388at2"/>
<dbReference type="AlphaFoldDB" id="A0A379MRZ0"/>
<protein>
    <submittedName>
        <fullName evidence="1">Uncharacterized protein</fullName>
    </submittedName>
</protein>
<gene>
    <name evidence="1" type="ORF">NCTC11190_00599</name>
</gene>
<evidence type="ECO:0000313" key="2">
    <source>
        <dbReference type="Proteomes" id="UP000255233"/>
    </source>
</evidence>